<evidence type="ECO:0000256" key="1">
    <source>
        <dbReference type="SAM" id="Phobius"/>
    </source>
</evidence>
<keyword evidence="1" id="KW-0812">Transmembrane</keyword>
<gene>
    <name evidence="2" type="ordered locus">Fleli_2312</name>
</gene>
<dbReference type="EMBL" id="CP003345">
    <property type="protein sequence ID" value="AFM04685.1"/>
    <property type="molecule type" value="Genomic_DNA"/>
</dbReference>
<dbReference type="HOGENOM" id="CLU_2245979_0_0_10"/>
<organism evidence="2 3">
    <name type="scientific">Bernardetia litoralis (strain ATCC 23117 / DSM 6794 / NBRC 15988 / NCIMB 1366 / Fx l1 / Sio-4)</name>
    <name type="common">Flexibacter litoralis</name>
    <dbReference type="NCBI Taxonomy" id="880071"/>
    <lineage>
        <taxon>Bacteria</taxon>
        <taxon>Pseudomonadati</taxon>
        <taxon>Bacteroidota</taxon>
        <taxon>Cytophagia</taxon>
        <taxon>Cytophagales</taxon>
        <taxon>Bernardetiaceae</taxon>
        <taxon>Bernardetia</taxon>
    </lineage>
</organism>
<dbReference type="RefSeq" id="WP_014798131.1">
    <property type="nucleotide sequence ID" value="NC_018018.1"/>
</dbReference>
<dbReference type="Proteomes" id="UP000006054">
    <property type="component" value="Chromosome"/>
</dbReference>
<reference evidence="3" key="1">
    <citation type="submission" date="2012-06" db="EMBL/GenBank/DDBJ databases">
        <title>The complete genome of Flexibacter litoralis DSM 6794.</title>
        <authorList>
            <person name="Lucas S."/>
            <person name="Copeland A."/>
            <person name="Lapidus A."/>
            <person name="Glavina del Rio T."/>
            <person name="Dalin E."/>
            <person name="Tice H."/>
            <person name="Bruce D."/>
            <person name="Goodwin L."/>
            <person name="Pitluck S."/>
            <person name="Peters L."/>
            <person name="Ovchinnikova G."/>
            <person name="Lu M."/>
            <person name="Kyrpides N."/>
            <person name="Mavromatis K."/>
            <person name="Ivanova N."/>
            <person name="Brettin T."/>
            <person name="Detter J.C."/>
            <person name="Han C."/>
            <person name="Larimer F."/>
            <person name="Land M."/>
            <person name="Hauser L."/>
            <person name="Markowitz V."/>
            <person name="Cheng J.-F."/>
            <person name="Hugenholtz P."/>
            <person name="Woyke T."/>
            <person name="Wu D."/>
            <person name="Spring S."/>
            <person name="Lang E."/>
            <person name="Kopitz M."/>
            <person name="Brambilla E."/>
            <person name="Klenk H.-P."/>
            <person name="Eisen J.A."/>
        </authorList>
    </citation>
    <scope>NUCLEOTIDE SEQUENCE [LARGE SCALE GENOMIC DNA]</scope>
    <source>
        <strain evidence="3">ATCC 23117 / DSM 6794 / NBRC 15988 / NCIMB 1366 / Sio-4</strain>
    </source>
</reference>
<feature type="transmembrane region" description="Helical" evidence="1">
    <location>
        <begin position="82"/>
        <end position="103"/>
    </location>
</feature>
<sequence length="104" mass="12234">MNSSNHSPTQKFNDYLSDSLSEKEKIAFEEKLEHDKELAESFEKHKQILQGMTGARRAYFQLYRDIEGEQPFSEPNQRIAPWYVWVGIILVLGMAAWTVFEFFL</sequence>
<dbReference type="KEGG" id="fli:Fleli_2312"/>
<protein>
    <submittedName>
        <fullName evidence="2">Uncharacterized protein</fullName>
    </submittedName>
</protein>
<name>I4AL50_BERLS</name>
<evidence type="ECO:0000313" key="3">
    <source>
        <dbReference type="Proteomes" id="UP000006054"/>
    </source>
</evidence>
<dbReference type="AlphaFoldDB" id="I4AL50"/>
<evidence type="ECO:0000313" key="2">
    <source>
        <dbReference type="EMBL" id="AFM04685.1"/>
    </source>
</evidence>
<accession>I4AL50</accession>
<keyword evidence="1" id="KW-1133">Transmembrane helix</keyword>
<proteinExistence type="predicted"/>
<keyword evidence="3" id="KW-1185">Reference proteome</keyword>
<keyword evidence="1" id="KW-0472">Membrane</keyword>